<reference evidence="1 2" key="1">
    <citation type="submission" date="2016-08" db="EMBL/GenBank/DDBJ databases">
        <title>A Parts List for Fungal Cellulosomes Revealed by Comparative Genomics.</title>
        <authorList>
            <consortium name="DOE Joint Genome Institute"/>
            <person name="Haitjema C.H."/>
            <person name="Gilmore S.P."/>
            <person name="Henske J.K."/>
            <person name="Solomon K.V."/>
            <person name="De Groot R."/>
            <person name="Kuo A."/>
            <person name="Mondo S.J."/>
            <person name="Salamov A.A."/>
            <person name="Labutti K."/>
            <person name="Zhao Z."/>
            <person name="Chiniquy J."/>
            <person name="Barry K."/>
            <person name="Brewer H.M."/>
            <person name="Purvine S.O."/>
            <person name="Wright A.T."/>
            <person name="Boxma B."/>
            <person name="Van Alen T."/>
            <person name="Hackstein J.H."/>
            <person name="Baker S.E."/>
            <person name="Grigoriev I.V."/>
            <person name="O'Malley M.A."/>
        </authorList>
    </citation>
    <scope>NUCLEOTIDE SEQUENCE [LARGE SCALE GENOMIC DNA]</scope>
    <source>
        <strain evidence="1 2">G1</strain>
    </source>
</reference>
<accession>A0A1Y2ERC8</accession>
<name>A0A1Y2ERC8_9FUNG</name>
<comment type="caution">
    <text evidence="1">The sequence shown here is derived from an EMBL/GenBank/DDBJ whole genome shotgun (WGS) entry which is preliminary data.</text>
</comment>
<organism evidence="1 2">
    <name type="scientific">Neocallimastix californiae</name>
    <dbReference type="NCBI Taxonomy" id="1754190"/>
    <lineage>
        <taxon>Eukaryota</taxon>
        <taxon>Fungi</taxon>
        <taxon>Fungi incertae sedis</taxon>
        <taxon>Chytridiomycota</taxon>
        <taxon>Chytridiomycota incertae sedis</taxon>
        <taxon>Neocallimastigomycetes</taxon>
        <taxon>Neocallimastigales</taxon>
        <taxon>Neocallimastigaceae</taxon>
        <taxon>Neocallimastix</taxon>
    </lineage>
</organism>
<dbReference type="AlphaFoldDB" id="A0A1Y2ERC8"/>
<gene>
    <name evidence="1" type="ORF">LY90DRAFT_502657</name>
</gene>
<dbReference type="EMBL" id="MCOG01000030">
    <property type="protein sequence ID" value="ORY74153.1"/>
    <property type="molecule type" value="Genomic_DNA"/>
</dbReference>
<evidence type="ECO:0000313" key="1">
    <source>
        <dbReference type="EMBL" id="ORY74153.1"/>
    </source>
</evidence>
<sequence>MDDVIKVEQNKLNMLKIDNFREKNNKIGNINNRKYETNNNILIIKEENKNNFTGNINIKKNQNNNIEINSTVKINIKTTSSKENINYNNKNIFEDSENINSKGNNYKIVKEEINVKESVQVDNIISSLTKESKIIDNKNSKINNIQITSNDNKNKRFTNNVYSVNNNINIKERKIINKNSPIDESNNVVNIGSDKKIKINKIEKKIKIPYIYIQNNNKYKININKILMPKPEIALKEIISYNNNRVDTKRIIRNYRYKRK</sequence>
<proteinExistence type="predicted"/>
<protein>
    <submittedName>
        <fullName evidence="1">Uncharacterized protein</fullName>
    </submittedName>
</protein>
<evidence type="ECO:0000313" key="2">
    <source>
        <dbReference type="Proteomes" id="UP000193920"/>
    </source>
</evidence>
<dbReference type="Proteomes" id="UP000193920">
    <property type="component" value="Unassembled WGS sequence"/>
</dbReference>
<keyword evidence="2" id="KW-1185">Reference proteome</keyword>